<feature type="non-terminal residue" evidence="3">
    <location>
        <position position="178"/>
    </location>
</feature>
<name>A0AAW0Y2D8_CHEQU</name>
<keyword evidence="2" id="KW-0732">Signal</keyword>
<gene>
    <name evidence="3" type="ORF">OTU49_000758</name>
</gene>
<feature type="transmembrane region" description="Helical" evidence="1">
    <location>
        <begin position="124"/>
        <end position="147"/>
    </location>
</feature>
<evidence type="ECO:0000256" key="1">
    <source>
        <dbReference type="SAM" id="Phobius"/>
    </source>
</evidence>
<accession>A0AAW0Y2D8</accession>
<keyword evidence="1" id="KW-0812">Transmembrane</keyword>
<feature type="signal peptide" evidence="2">
    <location>
        <begin position="1"/>
        <end position="25"/>
    </location>
</feature>
<keyword evidence="1" id="KW-1133">Transmembrane helix</keyword>
<reference evidence="3 4" key="1">
    <citation type="journal article" date="2024" name="BMC Genomics">
        <title>Genome assembly of redclaw crayfish (Cherax quadricarinatus) provides insights into its immune adaptation and hypoxia tolerance.</title>
        <authorList>
            <person name="Liu Z."/>
            <person name="Zheng J."/>
            <person name="Li H."/>
            <person name="Fang K."/>
            <person name="Wang S."/>
            <person name="He J."/>
            <person name="Zhou D."/>
            <person name="Weng S."/>
            <person name="Chi M."/>
            <person name="Gu Z."/>
            <person name="He J."/>
            <person name="Li F."/>
            <person name="Wang M."/>
        </authorList>
    </citation>
    <scope>NUCLEOTIDE SEQUENCE [LARGE SCALE GENOMIC DNA]</scope>
    <source>
        <strain evidence="3">ZL_2023a</strain>
    </source>
</reference>
<protein>
    <submittedName>
        <fullName evidence="3">Uncharacterized protein</fullName>
    </submittedName>
</protein>
<feature type="transmembrane region" description="Helical" evidence="1">
    <location>
        <begin position="49"/>
        <end position="67"/>
    </location>
</feature>
<dbReference type="EMBL" id="JARKIK010000022">
    <property type="protein sequence ID" value="KAK8744344.1"/>
    <property type="molecule type" value="Genomic_DNA"/>
</dbReference>
<proteinExistence type="predicted"/>
<sequence length="178" mass="19523">MRTNMVAKVTLVIVVVMTLASPAHAFVNQLLEDLYDIIYDRFVKPVVETVVGGGTGLVFNALTFNFLGLRPNIERIFTTVVIEGGGVLISTIAEIIYLIVLGIIETIIWIIAETVEVITDIKINIIYSTLQLLLEFISPGGLGLFGLREISGRLNNKIAYSADTPASNESALVLRHHR</sequence>
<evidence type="ECO:0000256" key="2">
    <source>
        <dbReference type="SAM" id="SignalP"/>
    </source>
</evidence>
<evidence type="ECO:0000313" key="3">
    <source>
        <dbReference type="EMBL" id="KAK8744344.1"/>
    </source>
</evidence>
<keyword evidence="1" id="KW-0472">Membrane</keyword>
<evidence type="ECO:0000313" key="4">
    <source>
        <dbReference type="Proteomes" id="UP001445076"/>
    </source>
</evidence>
<comment type="caution">
    <text evidence="3">The sequence shown here is derived from an EMBL/GenBank/DDBJ whole genome shotgun (WGS) entry which is preliminary data.</text>
</comment>
<feature type="transmembrane region" description="Helical" evidence="1">
    <location>
        <begin position="87"/>
        <end position="112"/>
    </location>
</feature>
<dbReference type="Proteomes" id="UP001445076">
    <property type="component" value="Unassembled WGS sequence"/>
</dbReference>
<dbReference type="AlphaFoldDB" id="A0AAW0Y2D8"/>
<keyword evidence="4" id="KW-1185">Reference proteome</keyword>
<feature type="chain" id="PRO_5043699117" evidence="2">
    <location>
        <begin position="26"/>
        <end position="178"/>
    </location>
</feature>
<organism evidence="3 4">
    <name type="scientific">Cherax quadricarinatus</name>
    <name type="common">Australian red claw crayfish</name>
    <dbReference type="NCBI Taxonomy" id="27406"/>
    <lineage>
        <taxon>Eukaryota</taxon>
        <taxon>Metazoa</taxon>
        <taxon>Ecdysozoa</taxon>
        <taxon>Arthropoda</taxon>
        <taxon>Crustacea</taxon>
        <taxon>Multicrustacea</taxon>
        <taxon>Malacostraca</taxon>
        <taxon>Eumalacostraca</taxon>
        <taxon>Eucarida</taxon>
        <taxon>Decapoda</taxon>
        <taxon>Pleocyemata</taxon>
        <taxon>Astacidea</taxon>
        <taxon>Parastacoidea</taxon>
        <taxon>Parastacidae</taxon>
        <taxon>Cherax</taxon>
    </lineage>
</organism>